<dbReference type="SUPFAM" id="SSF51735">
    <property type="entry name" value="NAD(P)-binding Rossmann-fold domains"/>
    <property type="match status" value="2"/>
</dbReference>
<dbReference type="InterPro" id="IPR013149">
    <property type="entry name" value="ADH-like_C"/>
</dbReference>
<evidence type="ECO:0000256" key="1">
    <source>
        <dbReference type="ARBA" id="ARBA00022857"/>
    </source>
</evidence>
<dbReference type="CDD" id="cd05282">
    <property type="entry name" value="ETR_like"/>
    <property type="match status" value="2"/>
</dbReference>
<protein>
    <recommendedName>
        <fullName evidence="3">Enoyl reductase (ER) domain-containing protein</fullName>
    </recommendedName>
</protein>
<evidence type="ECO:0000313" key="5">
    <source>
        <dbReference type="Proteomes" id="UP000001514"/>
    </source>
</evidence>
<dbReference type="STRING" id="88036.D8QWE0"/>
<feature type="domain" description="Enoyl reductase (ER)" evidence="3">
    <location>
        <begin position="304"/>
        <end position="616"/>
    </location>
</feature>
<accession>D8QWE0</accession>
<dbReference type="Proteomes" id="UP000001514">
    <property type="component" value="Unassembled WGS sequence"/>
</dbReference>
<gene>
    <name evidence="4" type="ORF">SELMODRAFT_405152</name>
</gene>
<dbReference type="HOGENOM" id="CLU_424249_0_0_1"/>
<dbReference type="KEGG" id="smo:SELMODRAFT_405152"/>
<dbReference type="Gene3D" id="3.40.50.720">
    <property type="entry name" value="NAD(P)-binding Rossmann-like Domain"/>
    <property type="match status" value="2"/>
</dbReference>
<dbReference type="Gramene" id="EFJ35217">
    <property type="protein sequence ID" value="EFJ35217"/>
    <property type="gene ID" value="SELMODRAFT_405152"/>
</dbReference>
<dbReference type="GO" id="GO:0070402">
    <property type="term" value="F:NADPH binding"/>
    <property type="evidence" value="ECO:0000318"/>
    <property type="project" value="GO_Central"/>
</dbReference>
<dbReference type="InterPro" id="IPR020843">
    <property type="entry name" value="ER"/>
</dbReference>
<dbReference type="GO" id="GO:0016651">
    <property type="term" value="F:oxidoreductase activity, acting on NAD(P)H"/>
    <property type="evidence" value="ECO:0000318"/>
    <property type="project" value="GO_Central"/>
</dbReference>
<reference evidence="4 5" key="1">
    <citation type="journal article" date="2011" name="Science">
        <title>The Selaginella genome identifies genetic changes associated with the evolution of vascular plants.</title>
        <authorList>
            <person name="Banks J.A."/>
            <person name="Nishiyama T."/>
            <person name="Hasebe M."/>
            <person name="Bowman J.L."/>
            <person name="Gribskov M."/>
            <person name="dePamphilis C."/>
            <person name="Albert V.A."/>
            <person name="Aono N."/>
            <person name="Aoyama T."/>
            <person name="Ambrose B.A."/>
            <person name="Ashton N.W."/>
            <person name="Axtell M.J."/>
            <person name="Barker E."/>
            <person name="Barker M.S."/>
            <person name="Bennetzen J.L."/>
            <person name="Bonawitz N.D."/>
            <person name="Chapple C."/>
            <person name="Cheng C."/>
            <person name="Correa L.G."/>
            <person name="Dacre M."/>
            <person name="DeBarry J."/>
            <person name="Dreyer I."/>
            <person name="Elias M."/>
            <person name="Engstrom E.M."/>
            <person name="Estelle M."/>
            <person name="Feng L."/>
            <person name="Finet C."/>
            <person name="Floyd S.K."/>
            <person name="Frommer W.B."/>
            <person name="Fujita T."/>
            <person name="Gramzow L."/>
            <person name="Gutensohn M."/>
            <person name="Harholt J."/>
            <person name="Hattori M."/>
            <person name="Heyl A."/>
            <person name="Hirai T."/>
            <person name="Hiwatashi Y."/>
            <person name="Ishikawa M."/>
            <person name="Iwata M."/>
            <person name="Karol K.G."/>
            <person name="Koehler B."/>
            <person name="Kolukisaoglu U."/>
            <person name="Kubo M."/>
            <person name="Kurata T."/>
            <person name="Lalonde S."/>
            <person name="Li K."/>
            <person name="Li Y."/>
            <person name="Litt A."/>
            <person name="Lyons E."/>
            <person name="Manning G."/>
            <person name="Maruyama T."/>
            <person name="Michael T.P."/>
            <person name="Mikami K."/>
            <person name="Miyazaki S."/>
            <person name="Morinaga S."/>
            <person name="Murata T."/>
            <person name="Mueller-Roeber B."/>
            <person name="Nelson D.R."/>
            <person name="Obara M."/>
            <person name="Oguri Y."/>
            <person name="Olmstead R.G."/>
            <person name="Onodera N."/>
            <person name="Petersen B.L."/>
            <person name="Pils B."/>
            <person name="Prigge M."/>
            <person name="Rensing S.A."/>
            <person name="Riano-Pachon D.M."/>
            <person name="Roberts A.W."/>
            <person name="Sato Y."/>
            <person name="Scheller H.V."/>
            <person name="Schulz B."/>
            <person name="Schulz C."/>
            <person name="Shakirov E.V."/>
            <person name="Shibagaki N."/>
            <person name="Shinohara N."/>
            <person name="Shippen D.E."/>
            <person name="Soerensen I."/>
            <person name="Sotooka R."/>
            <person name="Sugimoto N."/>
            <person name="Sugita M."/>
            <person name="Sumikawa N."/>
            <person name="Tanurdzic M."/>
            <person name="Theissen G."/>
            <person name="Ulvskov P."/>
            <person name="Wakazuki S."/>
            <person name="Weng J.K."/>
            <person name="Willats W.W."/>
            <person name="Wipf D."/>
            <person name="Wolf P.G."/>
            <person name="Yang L."/>
            <person name="Zimmer A.D."/>
            <person name="Zhu Q."/>
            <person name="Mitros T."/>
            <person name="Hellsten U."/>
            <person name="Loque D."/>
            <person name="Otillar R."/>
            <person name="Salamov A."/>
            <person name="Schmutz J."/>
            <person name="Shapiro H."/>
            <person name="Lindquist E."/>
            <person name="Lucas S."/>
            <person name="Rokhsar D."/>
            <person name="Grigoriev I.V."/>
        </authorList>
    </citation>
    <scope>NUCLEOTIDE SEQUENCE [LARGE SCALE GENOMIC DNA]</scope>
</reference>
<dbReference type="Pfam" id="PF00107">
    <property type="entry name" value="ADH_zinc_N"/>
    <property type="match status" value="2"/>
</dbReference>
<dbReference type="InterPro" id="IPR036291">
    <property type="entry name" value="NAD(P)-bd_dom_sf"/>
</dbReference>
<dbReference type="PANTHER" id="PTHR48106:SF2">
    <property type="entry name" value="ZN2+-BINDING DEHYDROGENASE"/>
    <property type="match status" value="1"/>
</dbReference>
<dbReference type="InterPro" id="IPR013154">
    <property type="entry name" value="ADH-like_N"/>
</dbReference>
<proteinExistence type="predicted"/>
<dbReference type="OMA" id="HGFWMTA"/>
<dbReference type="eggNOG" id="KOG0025">
    <property type="taxonomic scope" value="Eukaryota"/>
</dbReference>
<dbReference type="SUPFAM" id="SSF50129">
    <property type="entry name" value="GroES-like"/>
    <property type="match status" value="2"/>
</dbReference>
<dbReference type="InterPro" id="IPR011032">
    <property type="entry name" value="GroES-like_sf"/>
</dbReference>
<sequence length="620" mass="67163">MAPTPVPGRGQVLLKVLCRPVNPSDVLCIQGRYSGVQFPFVPGLEGMGEIRELGDGVTGFSRGQRVFHIFPGAGSWQEYALVPAADVIPIPDVIANEIAAQFYVNPWSAFGMLEVLGAPEGEYVLQTAAGSVLGRMFIQLAHHRGVKTINLVRRDEQKEELKAIGADQVINLKDEGIVKQVSEITGGKMAYATIDAVGGEVTKVVCSSVRLRGTVLSYGALDGKMDAHTDVRDLTNRQVKLHGFHLSKIADTIFELMAKGVMVPLVGEKFPLERAKEAIRKSLQQQKHKAIQVECFSNDDPAAGCKVAMVSTPKPGAGQVLLKILCRPIHPSDILRIQGMYGDNPKKFPFVPGLEGMGVIEELGDGVTGFSPGQRVFHIFKEVGSWQEYAVASASEIIPIPDTISNEVAAQFFINPWTVYGMLETLDVPKGEYVLQTAAGSVLGRMFIQLARHRGVKTINLVRRDEQKEELKAIGGDEVINFKTEDVVDEVKKITGGKLVYGAVDAVGGALTKVVCSSVRNQGTILCYGVLDEKPEAQVGVSDLVFRQVTVRGFHVAKWVESFGSPDEFREIAATIFELIAKGVIAPLVGEKFPLDSTPEAIHKSLSISRGGKVLLVSVK</sequence>
<dbReference type="EMBL" id="GL377568">
    <property type="protein sequence ID" value="EFJ35217.1"/>
    <property type="molecule type" value="Genomic_DNA"/>
</dbReference>
<dbReference type="Pfam" id="PF08240">
    <property type="entry name" value="ADH_N"/>
    <property type="match status" value="2"/>
</dbReference>
<name>D8QWE0_SELML</name>
<dbReference type="InParanoid" id="D8QWE0"/>
<keyword evidence="5" id="KW-1185">Reference proteome</keyword>
<dbReference type="SMART" id="SM00829">
    <property type="entry name" value="PKS_ER"/>
    <property type="match status" value="1"/>
</dbReference>
<dbReference type="PANTHER" id="PTHR48106">
    <property type="entry name" value="QUINONE OXIDOREDUCTASE PIG3-RELATED"/>
    <property type="match status" value="1"/>
</dbReference>
<evidence type="ECO:0000313" key="4">
    <source>
        <dbReference type="EMBL" id="EFJ35217.1"/>
    </source>
</evidence>
<dbReference type="AlphaFoldDB" id="D8QWE0"/>
<organism evidence="5">
    <name type="scientific">Selaginella moellendorffii</name>
    <name type="common">Spikemoss</name>
    <dbReference type="NCBI Taxonomy" id="88036"/>
    <lineage>
        <taxon>Eukaryota</taxon>
        <taxon>Viridiplantae</taxon>
        <taxon>Streptophyta</taxon>
        <taxon>Embryophyta</taxon>
        <taxon>Tracheophyta</taxon>
        <taxon>Lycopodiopsida</taxon>
        <taxon>Selaginellales</taxon>
        <taxon>Selaginellaceae</taxon>
        <taxon>Selaginella</taxon>
    </lineage>
</organism>
<keyword evidence="2" id="KW-0560">Oxidoreductase</keyword>
<evidence type="ECO:0000256" key="2">
    <source>
        <dbReference type="ARBA" id="ARBA00023002"/>
    </source>
</evidence>
<evidence type="ECO:0000259" key="3">
    <source>
        <dbReference type="SMART" id="SM00829"/>
    </source>
</evidence>
<keyword evidence="1" id="KW-0521">NADP</keyword>
<dbReference type="Gene3D" id="3.90.180.10">
    <property type="entry name" value="Medium-chain alcohol dehydrogenases, catalytic domain"/>
    <property type="match status" value="2"/>
</dbReference>